<geneLocation type="mitochondrion" evidence="4"/>
<evidence type="ECO:0000256" key="1">
    <source>
        <dbReference type="RuleBase" id="RU362006"/>
    </source>
</evidence>
<dbReference type="EMBL" id="CDSF01000083">
    <property type="protein sequence ID" value="CEO98287.1"/>
    <property type="molecule type" value="Genomic_DNA"/>
</dbReference>
<dbReference type="PANTHER" id="PTHR12300">
    <property type="entry name" value="HVA22-LIKE PROTEINS"/>
    <property type="match status" value="1"/>
</dbReference>
<protein>
    <recommendedName>
        <fullName evidence="7">Receptor expression-enhancing protein</fullName>
    </recommendedName>
</protein>
<keyword evidence="5" id="KW-1185">Reference proteome</keyword>
<dbReference type="Proteomes" id="UP000290189">
    <property type="component" value="Unassembled WGS sequence"/>
</dbReference>
<dbReference type="GO" id="GO:0016020">
    <property type="term" value="C:membrane"/>
    <property type="evidence" value="ECO:0007669"/>
    <property type="project" value="UniProtKB-SubCell"/>
</dbReference>
<reference evidence="4 6" key="2">
    <citation type="submission" date="2018-03" db="EMBL/GenBank/DDBJ databases">
        <authorList>
            <person name="Fogelqvist J."/>
        </authorList>
    </citation>
    <scope>NUCLEOTIDE SEQUENCE [LARGE SCALE GENOMIC DNA]</scope>
</reference>
<evidence type="ECO:0000313" key="6">
    <source>
        <dbReference type="Proteomes" id="UP000290189"/>
    </source>
</evidence>
<dbReference type="AlphaFoldDB" id="A0A0G4IST6"/>
<evidence type="ECO:0000313" key="3">
    <source>
        <dbReference type="EMBL" id="CEO98287.1"/>
    </source>
</evidence>
<keyword evidence="2" id="KW-0812">Transmembrane</keyword>
<keyword evidence="4" id="KW-0496">Mitochondrion</keyword>
<proteinExistence type="inferred from homology"/>
<comment type="similarity">
    <text evidence="1">Belongs to the DP1 family.</text>
</comment>
<dbReference type="EMBL" id="OVEO01000003">
    <property type="protein sequence ID" value="SPQ95139.1"/>
    <property type="molecule type" value="Genomic_DNA"/>
</dbReference>
<keyword evidence="2" id="KW-0472">Membrane</keyword>
<reference evidence="3 5" key="1">
    <citation type="submission" date="2015-02" db="EMBL/GenBank/DDBJ databases">
        <authorList>
            <person name="Chooi Y.-H."/>
        </authorList>
    </citation>
    <scope>NUCLEOTIDE SEQUENCE [LARGE SCALE GENOMIC DNA]</scope>
    <source>
        <strain evidence="3">E3</strain>
    </source>
</reference>
<dbReference type="OrthoDB" id="434647at2759"/>
<organism evidence="3 5">
    <name type="scientific">Plasmodiophora brassicae</name>
    <name type="common">Clubroot disease agent</name>
    <dbReference type="NCBI Taxonomy" id="37360"/>
    <lineage>
        <taxon>Eukaryota</taxon>
        <taxon>Sar</taxon>
        <taxon>Rhizaria</taxon>
        <taxon>Endomyxa</taxon>
        <taxon>Phytomyxea</taxon>
        <taxon>Plasmodiophorida</taxon>
        <taxon>Plasmodiophoridae</taxon>
        <taxon>Plasmodiophora</taxon>
    </lineage>
</organism>
<dbReference type="InterPro" id="IPR004345">
    <property type="entry name" value="TB2_DP1_HVA22"/>
</dbReference>
<keyword evidence="2" id="KW-1133">Transmembrane helix</keyword>
<evidence type="ECO:0000256" key="2">
    <source>
        <dbReference type="SAM" id="Phobius"/>
    </source>
</evidence>
<evidence type="ECO:0000313" key="5">
    <source>
        <dbReference type="Proteomes" id="UP000039324"/>
    </source>
</evidence>
<sequence>MVVDGLTRANRHLMASPLLSTLYRLVGIPPVFVVLSAVAALVIVSIVLCSVQSITLFIAFAYPALESCRSVRAEDEAAQAFWLEYWIVYSTLYITYRIADVVLFWVPYYRQWKVVFLLWCFLPPFQGFTVVYRWVVRPILTMHRHHIDNSLRKVQSHVDGAQKTLSRASTSLVPAIATSLTSMATQALTRIEERQSRPQQ</sequence>
<evidence type="ECO:0000313" key="4">
    <source>
        <dbReference type="EMBL" id="SPQ95139.1"/>
    </source>
</evidence>
<feature type="transmembrane region" description="Helical" evidence="2">
    <location>
        <begin position="32"/>
        <end position="65"/>
    </location>
</feature>
<feature type="transmembrane region" description="Helical" evidence="2">
    <location>
        <begin position="86"/>
        <end position="108"/>
    </location>
</feature>
<comment type="subcellular location">
    <subcellularLocation>
        <location evidence="1">Membrane</location>
        <topology evidence="1">Multi-pass membrane protein</topology>
    </subcellularLocation>
</comment>
<name>A0A0G4IST6_PLABS</name>
<dbReference type="Pfam" id="PF03134">
    <property type="entry name" value="TB2_DP1_HVA22"/>
    <property type="match status" value="1"/>
</dbReference>
<dbReference type="OMA" id="NWIRYAS"/>
<evidence type="ECO:0008006" key="7">
    <source>
        <dbReference type="Google" id="ProtNLM"/>
    </source>
</evidence>
<accession>A0A0G4IST6</accession>
<gene>
    <name evidence="3" type="ORF">PBRA_006401</name>
    <name evidence="4" type="ORF">PLBR_LOCUS2354</name>
</gene>
<feature type="transmembrane region" description="Helical" evidence="2">
    <location>
        <begin position="114"/>
        <end position="135"/>
    </location>
</feature>
<dbReference type="Proteomes" id="UP000039324">
    <property type="component" value="Unassembled WGS sequence"/>
</dbReference>